<sequence length="53" mass="5918">MEPVTALILGWIVFSEYLNAQQMFGASVIIVNSLFELYMSSKRLVPATSPVVR</sequence>
<organism evidence="1 2">
    <name type="scientific">Vibrio variabilis</name>
    <dbReference type="NCBI Taxonomy" id="990271"/>
    <lineage>
        <taxon>Bacteria</taxon>
        <taxon>Pseudomonadati</taxon>
        <taxon>Pseudomonadota</taxon>
        <taxon>Gammaproteobacteria</taxon>
        <taxon>Vibrionales</taxon>
        <taxon>Vibrionaceae</taxon>
        <taxon>Vibrio</taxon>
    </lineage>
</organism>
<dbReference type="InterPro" id="IPR037185">
    <property type="entry name" value="EmrE-like"/>
</dbReference>
<name>A0ABQ0JG20_9VIBR</name>
<dbReference type="EMBL" id="BBMS01000032">
    <property type="protein sequence ID" value="GAL27702.1"/>
    <property type="molecule type" value="Genomic_DNA"/>
</dbReference>
<reference evidence="2" key="1">
    <citation type="submission" date="2014-09" db="EMBL/GenBank/DDBJ databases">
        <title>Vibrio variabilis JCM 19239. (C206) whole genome shotgun sequence.</title>
        <authorList>
            <person name="Sawabe T."/>
            <person name="Meirelles P."/>
            <person name="Nakanishi M."/>
            <person name="Sayaka M."/>
            <person name="Hattori M."/>
            <person name="Ohkuma M."/>
        </authorList>
    </citation>
    <scope>NUCLEOTIDE SEQUENCE [LARGE SCALE GENOMIC DNA]</scope>
    <source>
        <strain evidence="2">JCM 19239</strain>
    </source>
</reference>
<gene>
    <name evidence="1" type="ORF">JCM19239_3306</name>
</gene>
<evidence type="ECO:0000313" key="1">
    <source>
        <dbReference type="EMBL" id="GAL27702.1"/>
    </source>
</evidence>
<comment type="caution">
    <text evidence="1">The sequence shown here is derived from an EMBL/GenBank/DDBJ whole genome shotgun (WGS) entry which is preliminary data.</text>
</comment>
<dbReference type="SUPFAM" id="SSF103481">
    <property type="entry name" value="Multidrug resistance efflux transporter EmrE"/>
    <property type="match status" value="1"/>
</dbReference>
<accession>A0ABQ0JG20</accession>
<dbReference type="Proteomes" id="UP000029223">
    <property type="component" value="Unassembled WGS sequence"/>
</dbReference>
<keyword evidence="2" id="KW-1185">Reference proteome</keyword>
<reference evidence="2" key="2">
    <citation type="submission" date="2014-09" db="EMBL/GenBank/DDBJ databases">
        <authorList>
            <consortium name="NBRP consortium"/>
            <person name="Sawabe T."/>
            <person name="Meirelles P."/>
            <person name="Nakanishi M."/>
            <person name="Sayaka M."/>
            <person name="Hattori M."/>
            <person name="Ohkuma M."/>
        </authorList>
    </citation>
    <scope>NUCLEOTIDE SEQUENCE [LARGE SCALE GENOMIC DNA]</scope>
    <source>
        <strain evidence="2">JCM 19239</strain>
    </source>
</reference>
<proteinExistence type="predicted"/>
<evidence type="ECO:0000313" key="2">
    <source>
        <dbReference type="Proteomes" id="UP000029223"/>
    </source>
</evidence>
<evidence type="ECO:0008006" key="3">
    <source>
        <dbReference type="Google" id="ProtNLM"/>
    </source>
</evidence>
<protein>
    <recommendedName>
        <fullName evidence="3">Metabolite transporter (DMT) superfamily</fullName>
    </recommendedName>
</protein>